<evidence type="ECO:0000256" key="1">
    <source>
        <dbReference type="SAM" id="Phobius"/>
    </source>
</evidence>
<evidence type="ECO:0000313" key="2">
    <source>
        <dbReference type="EMBL" id="VDN83218.1"/>
    </source>
</evidence>
<proteinExistence type="predicted"/>
<reference evidence="4" key="1">
    <citation type="submission" date="2017-02" db="UniProtKB">
        <authorList>
            <consortium name="WormBaseParasite"/>
        </authorList>
    </citation>
    <scope>IDENTIFICATION</scope>
</reference>
<dbReference type="Proteomes" id="UP000278627">
    <property type="component" value="Unassembled WGS sequence"/>
</dbReference>
<keyword evidence="3" id="KW-1185">Reference proteome</keyword>
<organism evidence="4">
    <name type="scientific">Brugia pahangi</name>
    <name type="common">Filarial nematode worm</name>
    <dbReference type="NCBI Taxonomy" id="6280"/>
    <lineage>
        <taxon>Eukaryota</taxon>
        <taxon>Metazoa</taxon>
        <taxon>Ecdysozoa</taxon>
        <taxon>Nematoda</taxon>
        <taxon>Chromadorea</taxon>
        <taxon>Rhabditida</taxon>
        <taxon>Spirurina</taxon>
        <taxon>Spiruromorpha</taxon>
        <taxon>Filarioidea</taxon>
        <taxon>Onchocercidae</taxon>
        <taxon>Brugia</taxon>
    </lineage>
</organism>
<sequence length="244" mass="27428">MALIQLRELGNFHVIFGRQGKTISIKNKSDKIMSVDKTIEELSYTLTQLGNLVGHINSQIGQLASRINLTLDTFDHSVAGIAIDAEIMSTHVANTISQVPNGWLLYLLLLTIIVVFLLLSVTLILGTIKRSFDVYELFKKLSTSDSEAGHSYGHGQYRLGSNDIFKQDHISISMDMEHEPRRVGREINGDIKKRRSQPDRTHRLQYRNYASSFNNDQYLTTTIVTTSDPSNIPTTTFTNSIAQV</sequence>
<dbReference type="EMBL" id="UZAD01000229">
    <property type="protein sequence ID" value="VDN83218.1"/>
    <property type="molecule type" value="Genomic_DNA"/>
</dbReference>
<evidence type="ECO:0000313" key="4">
    <source>
        <dbReference type="WBParaSite" id="BPAG_0000206201-mRNA-1"/>
    </source>
</evidence>
<gene>
    <name evidence="2" type="ORF">BPAG_LOCUS2032</name>
</gene>
<accession>A0A0N4T1L1</accession>
<reference evidence="2 3" key="2">
    <citation type="submission" date="2018-11" db="EMBL/GenBank/DDBJ databases">
        <authorList>
            <consortium name="Pathogen Informatics"/>
        </authorList>
    </citation>
    <scope>NUCLEOTIDE SEQUENCE [LARGE SCALE GENOMIC DNA]</scope>
</reference>
<protein>
    <submittedName>
        <fullName evidence="2 4">Uncharacterized protein</fullName>
    </submittedName>
</protein>
<keyword evidence="1" id="KW-0812">Transmembrane</keyword>
<name>A0A0N4T1L1_BRUPA</name>
<dbReference type="AlphaFoldDB" id="A0A0N4T1L1"/>
<dbReference type="WBParaSite" id="BPAG_0000206201-mRNA-1">
    <property type="protein sequence ID" value="BPAG_0000206201-mRNA-1"/>
    <property type="gene ID" value="BPAG_0000206201"/>
</dbReference>
<keyword evidence="1" id="KW-0472">Membrane</keyword>
<keyword evidence="1" id="KW-1133">Transmembrane helix</keyword>
<evidence type="ECO:0000313" key="3">
    <source>
        <dbReference type="Proteomes" id="UP000278627"/>
    </source>
</evidence>
<feature type="transmembrane region" description="Helical" evidence="1">
    <location>
        <begin position="103"/>
        <end position="125"/>
    </location>
</feature>